<keyword evidence="3" id="KW-1185">Reference proteome</keyword>
<dbReference type="AlphaFoldDB" id="A0A6A6UMN9"/>
<evidence type="ECO:0000313" key="2">
    <source>
        <dbReference type="EMBL" id="KAF2673060.1"/>
    </source>
</evidence>
<feature type="signal peptide" evidence="1">
    <location>
        <begin position="1"/>
        <end position="19"/>
    </location>
</feature>
<protein>
    <submittedName>
        <fullName evidence="2">Uncharacterized protein</fullName>
    </submittedName>
</protein>
<reference evidence="2" key="1">
    <citation type="journal article" date="2020" name="Stud. Mycol.">
        <title>101 Dothideomycetes genomes: a test case for predicting lifestyles and emergence of pathogens.</title>
        <authorList>
            <person name="Haridas S."/>
            <person name="Albert R."/>
            <person name="Binder M."/>
            <person name="Bloem J."/>
            <person name="Labutti K."/>
            <person name="Salamov A."/>
            <person name="Andreopoulos B."/>
            <person name="Baker S."/>
            <person name="Barry K."/>
            <person name="Bills G."/>
            <person name="Bluhm B."/>
            <person name="Cannon C."/>
            <person name="Castanera R."/>
            <person name="Culley D."/>
            <person name="Daum C."/>
            <person name="Ezra D."/>
            <person name="Gonzalez J."/>
            <person name="Henrissat B."/>
            <person name="Kuo A."/>
            <person name="Liang C."/>
            <person name="Lipzen A."/>
            <person name="Lutzoni F."/>
            <person name="Magnuson J."/>
            <person name="Mondo S."/>
            <person name="Nolan M."/>
            <person name="Ohm R."/>
            <person name="Pangilinan J."/>
            <person name="Park H.-J."/>
            <person name="Ramirez L."/>
            <person name="Alfaro M."/>
            <person name="Sun H."/>
            <person name="Tritt A."/>
            <person name="Yoshinaga Y."/>
            <person name="Zwiers L.-H."/>
            <person name="Turgeon B."/>
            <person name="Goodwin S."/>
            <person name="Spatafora J."/>
            <person name="Crous P."/>
            <person name="Grigoriev I."/>
        </authorList>
    </citation>
    <scope>NUCLEOTIDE SEQUENCE</scope>
    <source>
        <strain evidence="2">CBS 115976</strain>
    </source>
</reference>
<keyword evidence="1" id="KW-0732">Signal</keyword>
<name>A0A6A6UMN9_9PEZI</name>
<accession>A0A6A6UMN9</accession>
<sequence>MPSIRNSMVLIALTWTASASPLESLNSTSTTPTLHRTTVTPSTTSKPTLAANAVYIINRVASTTAVGSIIGVNSDTTTFKLLTVTTSSAGITEIFTPTITQAPSSYGVEQALETSIAGLGKITMKARNDCSVGYSASVAYLYSCSVTMAMGGDVPAAASTLLSSMVSAENSVAATGTIGPLVTLLAKPADQKNSAGLSVRLSLRDASLITLGPLVVGAMMNLAF</sequence>
<gene>
    <name evidence="2" type="ORF">BT63DRAFT_466635</name>
</gene>
<proteinExistence type="predicted"/>
<feature type="chain" id="PRO_5025499069" evidence="1">
    <location>
        <begin position="20"/>
        <end position="224"/>
    </location>
</feature>
<dbReference type="Proteomes" id="UP000799302">
    <property type="component" value="Unassembled WGS sequence"/>
</dbReference>
<organism evidence="2 3">
    <name type="scientific">Microthyrium microscopicum</name>
    <dbReference type="NCBI Taxonomy" id="703497"/>
    <lineage>
        <taxon>Eukaryota</taxon>
        <taxon>Fungi</taxon>
        <taxon>Dikarya</taxon>
        <taxon>Ascomycota</taxon>
        <taxon>Pezizomycotina</taxon>
        <taxon>Dothideomycetes</taxon>
        <taxon>Dothideomycetes incertae sedis</taxon>
        <taxon>Microthyriales</taxon>
        <taxon>Microthyriaceae</taxon>
        <taxon>Microthyrium</taxon>
    </lineage>
</organism>
<dbReference type="EMBL" id="MU004231">
    <property type="protein sequence ID" value="KAF2673060.1"/>
    <property type="molecule type" value="Genomic_DNA"/>
</dbReference>
<evidence type="ECO:0000313" key="3">
    <source>
        <dbReference type="Proteomes" id="UP000799302"/>
    </source>
</evidence>
<evidence type="ECO:0000256" key="1">
    <source>
        <dbReference type="SAM" id="SignalP"/>
    </source>
</evidence>